<protein>
    <submittedName>
        <fullName evidence="2">PAS domain-containing protein</fullName>
    </submittedName>
</protein>
<organism evidence="2 3">
    <name type="scientific">Stakelama marina</name>
    <dbReference type="NCBI Taxonomy" id="2826939"/>
    <lineage>
        <taxon>Bacteria</taxon>
        <taxon>Pseudomonadati</taxon>
        <taxon>Pseudomonadota</taxon>
        <taxon>Alphaproteobacteria</taxon>
        <taxon>Sphingomonadales</taxon>
        <taxon>Sphingomonadaceae</taxon>
        <taxon>Stakelama</taxon>
    </lineage>
</organism>
<accession>A0A8T4ID21</accession>
<evidence type="ECO:0000313" key="3">
    <source>
        <dbReference type="Proteomes" id="UP000676996"/>
    </source>
</evidence>
<name>A0A8T4ID21_9SPHN</name>
<sequence length="158" mass="17227">MRNTAMNSVPGTSADAHAISVMGSVGLDGNDLVIALLEQSDDCIKILSIDGHLDFMNCNGLKAMEIDFPELVLGKLWWKLWPSQSQDFVKQCFLKAARGEEARFEADCPTAKGTPHRWNVHLKPLTAREGTVVSVLSTSRMVTGASDTKGNELVPERA</sequence>
<dbReference type="InterPro" id="IPR013656">
    <property type="entry name" value="PAS_4"/>
</dbReference>
<keyword evidence="3" id="KW-1185">Reference proteome</keyword>
<comment type="caution">
    <text evidence="2">The sequence shown here is derived from an EMBL/GenBank/DDBJ whole genome shotgun (WGS) entry which is preliminary data.</text>
</comment>
<proteinExistence type="predicted"/>
<feature type="domain" description="PAS fold-4" evidence="1">
    <location>
        <begin position="37"/>
        <end position="144"/>
    </location>
</feature>
<dbReference type="SUPFAM" id="SSF55785">
    <property type="entry name" value="PYP-like sensor domain (PAS domain)"/>
    <property type="match status" value="1"/>
</dbReference>
<dbReference type="EMBL" id="JAGRQC010000002">
    <property type="protein sequence ID" value="MBR0552383.1"/>
    <property type="molecule type" value="Genomic_DNA"/>
</dbReference>
<evidence type="ECO:0000313" key="2">
    <source>
        <dbReference type="EMBL" id="MBR0552383.1"/>
    </source>
</evidence>
<dbReference type="Gene3D" id="3.30.450.20">
    <property type="entry name" value="PAS domain"/>
    <property type="match status" value="1"/>
</dbReference>
<dbReference type="Proteomes" id="UP000676996">
    <property type="component" value="Unassembled WGS sequence"/>
</dbReference>
<evidence type="ECO:0000259" key="1">
    <source>
        <dbReference type="Pfam" id="PF08448"/>
    </source>
</evidence>
<dbReference type="InterPro" id="IPR035965">
    <property type="entry name" value="PAS-like_dom_sf"/>
</dbReference>
<gene>
    <name evidence="2" type="ORF">J7S20_07685</name>
</gene>
<dbReference type="AlphaFoldDB" id="A0A8T4ID21"/>
<dbReference type="Pfam" id="PF08448">
    <property type="entry name" value="PAS_4"/>
    <property type="match status" value="1"/>
</dbReference>
<reference evidence="2" key="1">
    <citation type="submission" date="2021-04" db="EMBL/GenBank/DDBJ databases">
        <title>Ouciella asimina sp. nov., isolated from the surface seawater in the hydrothermal field of Okinawa Trough.</title>
        <authorList>
            <person name="Shuang W."/>
        </authorList>
    </citation>
    <scope>NUCLEOTIDE SEQUENCE</scope>
    <source>
        <strain evidence="2">LXI357</strain>
    </source>
</reference>